<evidence type="ECO:0000313" key="1">
    <source>
        <dbReference type="EMBL" id="KAK3896448.1"/>
    </source>
</evidence>
<sequence length="186" mass="21380">VSTVARKDFLSKYLGGKPFQAPCTLSFNGCSLMTRNALVDTGADGYLFVNVTFGRKLVRLLGCERFSDFDPHTIGGFDEDARQIIDTVVKAHLTVQNRTVRDEWLIVIDSPHDVIIGRTWFERYDVLVDCYRRRLLFPLEWEPDANWRKDLTIRLTGEDDQPPDPKIMEDIHRREALMCDDGVNST</sequence>
<dbReference type="Proteomes" id="UP001303889">
    <property type="component" value="Unassembled WGS sequence"/>
</dbReference>
<dbReference type="AlphaFoldDB" id="A0AAN6RNC2"/>
<protein>
    <submittedName>
        <fullName evidence="1">Uncharacterized protein</fullName>
    </submittedName>
</protein>
<reference evidence="1" key="2">
    <citation type="submission" date="2023-05" db="EMBL/GenBank/DDBJ databases">
        <authorList>
            <consortium name="Lawrence Berkeley National Laboratory"/>
            <person name="Steindorff A."/>
            <person name="Hensen N."/>
            <person name="Bonometti L."/>
            <person name="Westerberg I."/>
            <person name="Brannstrom I.O."/>
            <person name="Guillou S."/>
            <person name="Cros-Aarteil S."/>
            <person name="Calhoun S."/>
            <person name="Haridas S."/>
            <person name="Kuo A."/>
            <person name="Mondo S."/>
            <person name="Pangilinan J."/>
            <person name="Riley R."/>
            <person name="Labutti K."/>
            <person name="Andreopoulos B."/>
            <person name="Lipzen A."/>
            <person name="Chen C."/>
            <person name="Yanf M."/>
            <person name="Daum C."/>
            <person name="Ng V."/>
            <person name="Clum A."/>
            <person name="Ohm R."/>
            <person name="Martin F."/>
            <person name="Silar P."/>
            <person name="Natvig D."/>
            <person name="Lalanne C."/>
            <person name="Gautier V."/>
            <person name="Ament-Velasquez S.L."/>
            <person name="Kruys A."/>
            <person name="Hutchinson M.I."/>
            <person name="Powell A.J."/>
            <person name="Barry K."/>
            <person name="Miller A.N."/>
            <person name="Grigoriev I.V."/>
            <person name="Debuchy R."/>
            <person name="Gladieux P."/>
            <person name="Thoren M.H."/>
            <person name="Johannesson H."/>
        </authorList>
    </citation>
    <scope>NUCLEOTIDE SEQUENCE</scope>
    <source>
        <strain evidence="1">CBS 103.79</strain>
    </source>
</reference>
<dbReference type="SUPFAM" id="SSF50630">
    <property type="entry name" value="Acid proteases"/>
    <property type="match status" value="1"/>
</dbReference>
<dbReference type="Gene3D" id="2.40.70.10">
    <property type="entry name" value="Acid Proteases"/>
    <property type="match status" value="1"/>
</dbReference>
<gene>
    <name evidence="1" type="ORF">C8A05DRAFT_20575</name>
</gene>
<dbReference type="InterPro" id="IPR021109">
    <property type="entry name" value="Peptidase_aspartic_dom_sf"/>
</dbReference>
<dbReference type="EMBL" id="MU856643">
    <property type="protein sequence ID" value="KAK3896448.1"/>
    <property type="molecule type" value="Genomic_DNA"/>
</dbReference>
<keyword evidence="2" id="KW-1185">Reference proteome</keyword>
<name>A0AAN6RNC2_9PEZI</name>
<organism evidence="1 2">
    <name type="scientific">Staphylotrichum tortipilum</name>
    <dbReference type="NCBI Taxonomy" id="2831512"/>
    <lineage>
        <taxon>Eukaryota</taxon>
        <taxon>Fungi</taxon>
        <taxon>Dikarya</taxon>
        <taxon>Ascomycota</taxon>
        <taxon>Pezizomycotina</taxon>
        <taxon>Sordariomycetes</taxon>
        <taxon>Sordariomycetidae</taxon>
        <taxon>Sordariales</taxon>
        <taxon>Chaetomiaceae</taxon>
        <taxon>Staphylotrichum</taxon>
    </lineage>
</organism>
<dbReference type="CDD" id="cd00303">
    <property type="entry name" value="retropepsin_like"/>
    <property type="match status" value="1"/>
</dbReference>
<evidence type="ECO:0000313" key="2">
    <source>
        <dbReference type="Proteomes" id="UP001303889"/>
    </source>
</evidence>
<proteinExistence type="predicted"/>
<feature type="non-terminal residue" evidence="1">
    <location>
        <position position="1"/>
    </location>
</feature>
<accession>A0AAN6RNC2</accession>
<reference evidence="1" key="1">
    <citation type="journal article" date="2023" name="Mol. Phylogenet. Evol.">
        <title>Genome-scale phylogeny and comparative genomics of the fungal order Sordariales.</title>
        <authorList>
            <person name="Hensen N."/>
            <person name="Bonometti L."/>
            <person name="Westerberg I."/>
            <person name="Brannstrom I.O."/>
            <person name="Guillou S."/>
            <person name="Cros-Aarteil S."/>
            <person name="Calhoun S."/>
            <person name="Haridas S."/>
            <person name="Kuo A."/>
            <person name="Mondo S."/>
            <person name="Pangilinan J."/>
            <person name="Riley R."/>
            <person name="LaButti K."/>
            <person name="Andreopoulos B."/>
            <person name="Lipzen A."/>
            <person name="Chen C."/>
            <person name="Yan M."/>
            <person name="Daum C."/>
            <person name="Ng V."/>
            <person name="Clum A."/>
            <person name="Steindorff A."/>
            <person name="Ohm R.A."/>
            <person name="Martin F."/>
            <person name="Silar P."/>
            <person name="Natvig D.O."/>
            <person name="Lalanne C."/>
            <person name="Gautier V."/>
            <person name="Ament-Velasquez S.L."/>
            <person name="Kruys A."/>
            <person name="Hutchinson M.I."/>
            <person name="Powell A.J."/>
            <person name="Barry K."/>
            <person name="Miller A.N."/>
            <person name="Grigoriev I.V."/>
            <person name="Debuchy R."/>
            <person name="Gladieux P."/>
            <person name="Hiltunen Thoren M."/>
            <person name="Johannesson H."/>
        </authorList>
    </citation>
    <scope>NUCLEOTIDE SEQUENCE</scope>
    <source>
        <strain evidence="1">CBS 103.79</strain>
    </source>
</reference>
<comment type="caution">
    <text evidence="1">The sequence shown here is derived from an EMBL/GenBank/DDBJ whole genome shotgun (WGS) entry which is preliminary data.</text>
</comment>